<dbReference type="FunFam" id="1.50.10.20:FF:000007">
    <property type="entry name" value="Protein farnesyltransferase subunit beta"/>
    <property type="match status" value="1"/>
</dbReference>
<evidence type="ECO:0000256" key="4">
    <source>
        <dbReference type="ARBA" id="ARBA00022553"/>
    </source>
</evidence>
<dbReference type="InterPro" id="IPR045089">
    <property type="entry name" value="PGGT1B-like"/>
</dbReference>
<comment type="function">
    <text evidence="14">Catalyzes the transfer of a farnesyl moiety from farnesyl diphosphate to a cysteine at the fourth position from the C-terminus of several proteins. The beta subunit is responsible for peptide-binding.</text>
</comment>
<name>A0A8S1E5D0_9PELO</name>
<protein>
    <recommendedName>
        <fullName evidence="3 14">Protein farnesyltransferase subunit beta</fullName>
        <shortName evidence="14">FTase-beta</shortName>
        <ecNumber evidence="2 14">2.5.1.58</ecNumber>
    </recommendedName>
</protein>
<keyword evidence="4" id="KW-0597">Phosphoprotein</keyword>
<gene>
    <name evidence="16" type="ORF">CBOVIS_LOCUS462</name>
</gene>
<comment type="subunit">
    <text evidence="14">Heterodimer of an alpha and a beta subunit.</text>
</comment>
<dbReference type="GO" id="GO:0005965">
    <property type="term" value="C:protein farnesyltransferase complex"/>
    <property type="evidence" value="ECO:0007669"/>
    <property type="project" value="UniProtKB-UniRule"/>
</dbReference>
<keyword evidence="9 14" id="KW-0862">Zinc</keyword>
<dbReference type="OrthoDB" id="10261146at2759"/>
<evidence type="ECO:0000259" key="15">
    <source>
        <dbReference type="Pfam" id="PF00432"/>
    </source>
</evidence>
<evidence type="ECO:0000313" key="16">
    <source>
        <dbReference type="EMBL" id="CAB3396982.1"/>
    </source>
</evidence>
<dbReference type="SUPFAM" id="SSF48239">
    <property type="entry name" value="Terpenoid cyclases/Protein prenyltransferases"/>
    <property type="match status" value="1"/>
</dbReference>
<evidence type="ECO:0000256" key="8">
    <source>
        <dbReference type="ARBA" id="ARBA00022737"/>
    </source>
</evidence>
<dbReference type="Pfam" id="PF00432">
    <property type="entry name" value="Prenyltrans"/>
    <property type="match status" value="1"/>
</dbReference>
<keyword evidence="7 14" id="KW-0479">Metal-binding</keyword>
<dbReference type="InterPro" id="IPR001330">
    <property type="entry name" value="Prenyltrans"/>
</dbReference>
<comment type="catalytic activity">
    <reaction evidence="11">
        <text>L-cysteinyl-[protein] + (2E,6E)-farnesyl diphosphate = S-(2E,6E)-farnesyl-L-cysteinyl-[protein] + diphosphate</text>
        <dbReference type="Rhea" id="RHEA:13345"/>
        <dbReference type="Rhea" id="RHEA-COMP:10131"/>
        <dbReference type="Rhea" id="RHEA-COMP:11535"/>
        <dbReference type="ChEBI" id="CHEBI:29950"/>
        <dbReference type="ChEBI" id="CHEBI:33019"/>
        <dbReference type="ChEBI" id="CHEBI:86019"/>
        <dbReference type="ChEBI" id="CHEBI:175763"/>
        <dbReference type="EC" id="2.5.1.58"/>
    </reaction>
</comment>
<dbReference type="EC" id="2.5.1.58" evidence="2 14"/>
<evidence type="ECO:0000313" key="17">
    <source>
        <dbReference type="Proteomes" id="UP000494206"/>
    </source>
</evidence>
<dbReference type="GO" id="GO:0008270">
    <property type="term" value="F:zinc ion binding"/>
    <property type="evidence" value="ECO:0007669"/>
    <property type="project" value="UniProtKB-UniRule"/>
</dbReference>
<evidence type="ECO:0000256" key="6">
    <source>
        <dbReference type="ARBA" id="ARBA00022679"/>
    </source>
</evidence>
<dbReference type="PANTHER" id="PTHR11774">
    <property type="entry name" value="GERANYLGERANYL TRANSFERASE TYPE BETA SUBUNIT"/>
    <property type="match status" value="1"/>
</dbReference>
<evidence type="ECO:0000256" key="10">
    <source>
        <dbReference type="ARBA" id="ARBA00023098"/>
    </source>
</evidence>
<dbReference type="GO" id="GO:0097354">
    <property type="term" value="P:prenylation"/>
    <property type="evidence" value="ECO:0007669"/>
    <property type="project" value="UniProtKB-UniRule"/>
</dbReference>
<comment type="similarity">
    <text evidence="1 14">Belongs to the protein prenyltransferase subunit beta family.</text>
</comment>
<dbReference type="CDD" id="cd02893">
    <property type="entry name" value="FTase"/>
    <property type="match status" value="1"/>
</dbReference>
<comment type="cofactor">
    <cofactor evidence="14">
        <name>Zn(2+)</name>
        <dbReference type="ChEBI" id="CHEBI:29105"/>
    </cofactor>
    <text evidence="14">Binds 1 zinc ion per subunit.</text>
</comment>
<evidence type="ECO:0000256" key="2">
    <source>
        <dbReference type="ARBA" id="ARBA00012702"/>
    </source>
</evidence>
<accession>A0A8S1E5D0</accession>
<evidence type="ECO:0000256" key="7">
    <source>
        <dbReference type="ARBA" id="ARBA00022723"/>
    </source>
</evidence>
<evidence type="ECO:0000256" key="13">
    <source>
        <dbReference type="ARBA" id="ARBA00064192"/>
    </source>
</evidence>
<dbReference type="GO" id="GO:0006629">
    <property type="term" value="P:lipid metabolic process"/>
    <property type="evidence" value="ECO:0007669"/>
    <property type="project" value="UniProtKB-KW"/>
</dbReference>
<dbReference type="GO" id="GO:0004660">
    <property type="term" value="F:protein farnesyltransferase activity"/>
    <property type="evidence" value="ECO:0007669"/>
    <property type="project" value="UniProtKB-UniRule"/>
</dbReference>
<dbReference type="AlphaFoldDB" id="A0A8S1E5D0"/>
<reference evidence="16 17" key="1">
    <citation type="submission" date="2020-04" db="EMBL/GenBank/DDBJ databases">
        <authorList>
            <person name="Laetsch R D."/>
            <person name="Stevens L."/>
            <person name="Kumar S."/>
            <person name="Blaxter L. M."/>
        </authorList>
    </citation>
    <scope>NUCLEOTIDE SEQUENCE [LARGE SCALE GENOMIC DNA]</scope>
</reference>
<keyword evidence="17" id="KW-1185">Reference proteome</keyword>
<comment type="subunit">
    <text evidence="13">Heterodimer of FNTA and FNTB.</text>
</comment>
<keyword evidence="5 14" id="KW-0637">Prenyltransferase</keyword>
<keyword evidence="10" id="KW-0443">Lipid metabolism</keyword>
<sequence length="402" mass="45041">MEGQIPFRSCNLKFANKDDGRFTYTSTEQKRVETMVSDFYYNLIVEPFETTNDEEMAHLTLNRSKHTAYLLKYLEKSPACYATLDASRAWMCYWAIHSLKIIEAEISDKVAQNVIAFLKSCEHEEGGYGGGPGQYAHLAPTYAAVMCLVSLEREDALASINLTTLFAFLKRMKQNDGGFTMHDGGEVDMRSVYCALAVCEILHLPLEELREGVAEWIISCQSYEGGFGGEPFTEAHGGYTFCAVASLVMLGRFRLVDVESLLRWAARRQMKFEGGFQGRTNKLVDGCYSFWQGGIFPLLDGEMEREGKSFDKGLFESRMLEEYIFAACQGGNGGFRDKPDKSVDLYHTCYVLSGLSIAQQYSLKREGNVLGGDVNIVAPINAVFNIVTSAEKFANKYFESLN</sequence>
<dbReference type="Proteomes" id="UP000494206">
    <property type="component" value="Unassembled WGS sequence"/>
</dbReference>
<evidence type="ECO:0000256" key="5">
    <source>
        <dbReference type="ARBA" id="ARBA00022602"/>
    </source>
</evidence>
<evidence type="ECO:0000256" key="14">
    <source>
        <dbReference type="RuleBase" id="RU365056"/>
    </source>
</evidence>
<proteinExistence type="inferred from homology"/>
<evidence type="ECO:0000256" key="11">
    <source>
        <dbReference type="ARBA" id="ARBA00050225"/>
    </source>
</evidence>
<dbReference type="InterPro" id="IPR026872">
    <property type="entry name" value="FTB"/>
</dbReference>
<dbReference type="Gene3D" id="1.50.10.20">
    <property type="match status" value="1"/>
</dbReference>
<keyword evidence="6 14" id="KW-0808">Transferase</keyword>
<dbReference type="InterPro" id="IPR008930">
    <property type="entry name" value="Terpenoid_cyclase/PrenylTrfase"/>
</dbReference>
<evidence type="ECO:0000256" key="1">
    <source>
        <dbReference type="ARBA" id="ARBA00010497"/>
    </source>
</evidence>
<keyword evidence="8" id="KW-0677">Repeat</keyword>
<comment type="caution">
    <text evidence="16">The sequence shown here is derived from an EMBL/GenBank/DDBJ whole genome shotgun (WGS) entry which is preliminary data.</text>
</comment>
<evidence type="ECO:0000256" key="3">
    <source>
        <dbReference type="ARBA" id="ARBA00015798"/>
    </source>
</evidence>
<feature type="domain" description="Prenyltransferase alpha-alpha toroid" evidence="15">
    <location>
        <begin position="61"/>
        <end position="386"/>
    </location>
</feature>
<comment type="function">
    <text evidence="12">Essential subunit of the farnesyltransferase complex. Catalyzes the transfer of a farnesyl moiety from farnesyl diphosphate to a cysteine at the fourth position from the C-terminus of several proteins having the C-terminal sequence Cys-aliphatic-aliphatic-X.</text>
</comment>
<evidence type="ECO:0000256" key="12">
    <source>
        <dbReference type="ARBA" id="ARBA00055850"/>
    </source>
</evidence>
<dbReference type="PANTHER" id="PTHR11774:SF6">
    <property type="entry name" value="PROTEIN FARNESYLTRANSFERASE SUBUNIT BETA"/>
    <property type="match status" value="1"/>
</dbReference>
<dbReference type="EMBL" id="CADEPM010000001">
    <property type="protein sequence ID" value="CAB3396982.1"/>
    <property type="molecule type" value="Genomic_DNA"/>
</dbReference>
<evidence type="ECO:0000256" key="9">
    <source>
        <dbReference type="ARBA" id="ARBA00022833"/>
    </source>
</evidence>
<organism evidence="16 17">
    <name type="scientific">Caenorhabditis bovis</name>
    <dbReference type="NCBI Taxonomy" id="2654633"/>
    <lineage>
        <taxon>Eukaryota</taxon>
        <taxon>Metazoa</taxon>
        <taxon>Ecdysozoa</taxon>
        <taxon>Nematoda</taxon>
        <taxon>Chromadorea</taxon>
        <taxon>Rhabditida</taxon>
        <taxon>Rhabditina</taxon>
        <taxon>Rhabditomorpha</taxon>
        <taxon>Rhabditoidea</taxon>
        <taxon>Rhabditidae</taxon>
        <taxon>Peloderinae</taxon>
        <taxon>Caenorhabditis</taxon>
    </lineage>
</organism>